<keyword evidence="2" id="KW-1185">Reference proteome</keyword>
<proteinExistence type="predicted"/>
<dbReference type="EMBL" id="CP144700">
    <property type="protein sequence ID" value="WVZ25434.1"/>
    <property type="molecule type" value="Genomic_DNA"/>
</dbReference>
<accession>A0AAQ3SAM3</accession>
<dbReference type="PANTHER" id="PTHR32011">
    <property type="entry name" value="OS08G0472400 PROTEIN"/>
    <property type="match status" value="1"/>
</dbReference>
<dbReference type="PANTHER" id="PTHR32011:SF2">
    <property type="entry name" value="OS08G0472400 PROTEIN"/>
    <property type="match status" value="1"/>
</dbReference>
<gene>
    <name evidence="1" type="ORF">V8G54_003978</name>
</gene>
<protein>
    <submittedName>
        <fullName evidence="1">Uncharacterized protein</fullName>
    </submittedName>
</protein>
<organism evidence="1 2">
    <name type="scientific">Vigna mungo</name>
    <name type="common">Black gram</name>
    <name type="synonym">Phaseolus mungo</name>
    <dbReference type="NCBI Taxonomy" id="3915"/>
    <lineage>
        <taxon>Eukaryota</taxon>
        <taxon>Viridiplantae</taxon>
        <taxon>Streptophyta</taxon>
        <taxon>Embryophyta</taxon>
        <taxon>Tracheophyta</taxon>
        <taxon>Spermatophyta</taxon>
        <taxon>Magnoliopsida</taxon>
        <taxon>eudicotyledons</taxon>
        <taxon>Gunneridae</taxon>
        <taxon>Pentapetalae</taxon>
        <taxon>rosids</taxon>
        <taxon>fabids</taxon>
        <taxon>Fabales</taxon>
        <taxon>Fabaceae</taxon>
        <taxon>Papilionoideae</taxon>
        <taxon>50 kb inversion clade</taxon>
        <taxon>NPAAA clade</taxon>
        <taxon>indigoferoid/millettioid clade</taxon>
        <taxon>Phaseoleae</taxon>
        <taxon>Vigna</taxon>
    </lineage>
</organism>
<reference evidence="1 2" key="1">
    <citation type="journal article" date="2023" name="Life. Sci Alliance">
        <title>Evolutionary insights into 3D genome organization and epigenetic landscape of Vigna mungo.</title>
        <authorList>
            <person name="Junaid A."/>
            <person name="Singh B."/>
            <person name="Bhatia S."/>
        </authorList>
    </citation>
    <scope>NUCLEOTIDE SEQUENCE [LARGE SCALE GENOMIC DNA]</scope>
    <source>
        <strain evidence="1">Urdbean</strain>
    </source>
</reference>
<sequence>MVDVDRRPTGPNPAHLAGLRRLSARAASVSAPTVRNGLLSFSALSEKVITHLRNSGHAEFARSDSHSDPVLKKQRSVAEKQSASKCPIPTFSRRSLDAVVDRRRRASPEWLEGYVGLMGSVLREGGWSESDISEMVSGSGSDLGSVLIDNEGVMDELVSKAERFSDSLRKSGWSSEEVSDALGLPEKGRRPPKKVSPQLVERIGKLVESVSGHDTWIWN</sequence>
<dbReference type="AlphaFoldDB" id="A0AAQ3SAM3"/>
<dbReference type="Proteomes" id="UP001374535">
    <property type="component" value="Chromosome 1"/>
</dbReference>
<name>A0AAQ3SAM3_VIGMU</name>
<evidence type="ECO:0000313" key="1">
    <source>
        <dbReference type="EMBL" id="WVZ25434.1"/>
    </source>
</evidence>
<evidence type="ECO:0000313" key="2">
    <source>
        <dbReference type="Proteomes" id="UP001374535"/>
    </source>
</evidence>